<reference evidence="6" key="1">
    <citation type="submission" date="2019-03" db="EMBL/GenBank/DDBJ databases">
        <title>Long read genome sequence of the mycoparasitic Pythium oligandrum ATCC 38472 isolated from sugarbeet rhizosphere.</title>
        <authorList>
            <person name="Gaulin E."/>
        </authorList>
    </citation>
    <scope>NUCLEOTIDE SEQUENCE</scope>
    <source>
        <strain evidence="6">ATCC 38472_TT</strain>
    </source>
</reference>
<dbReference type="AlphaFoldDB" id="A0A8K1C2G2"/>
<keyword evidence="2" id="KW-0732">Signal</keyword>
<evidence type="ECO:0000259" key="4">
    <source>
        <dbReference type="Pfam" id="PF00149"/>
    </source>
</evidence>
<dbReference type="Pfam" id="PF00149">
    <property type="entry name" value="Metallophos"/>
    <property type="match status" value="1"/>
</dbReference>
<sequence>MSNTSMEHTHVVFLSANDIYKLLPNDDGVGGLAEFATLLERARADLPPDAHPIVTINGDFLWRTERERADKADLMIDLMRRLGIDYVVLGNHEFDFGADHLRKLLPTMPFEVFGSNIRNSADGELLPCVADYKVLELPSGLKIGLFGVLTSNPVEFVWGTNDSVLYESEIEHAKRCVQELQSQGAQLIVGLTHTRLAKDRLIARQVPGIHLLLGGHDHEPYTMFERHTMIHKSGCDGWWLGRIDLHVTGARDRLDVQFAWRMLANRGQQPHPEFQKVIESYLARAAQEADPALQEVLAISTHVLDGTRITLRSQESNLANFVTDAIRSETGVDVVVFHGGSFVCESLISAGLKITVGWLQDLLPFPNSVFTLRLSLESLELALLKHLRKFPDWNASHPHFSGVFVDFHVSDTSRTLRFYRDKERQQEIPRDTVLSVALPSYMYEEMSGKEHLQTGQILERGPIIRDMIESFLRKLPTKHIAYPLGKEGRFEVFYYH</sequence>
<name>A0A8K1C2G2_PYTOL</name>
<dbReference type="PANTHER" id="PTHR11575:SF48">
    <property type="entry name" value="5'-NUCLEOTIDASE"/>
    <property type="match status" value="1"/>
</dbReference>
<dbReference type="InterPro" id="IPR006179">
    <property type="entry name" value="5_nucleotidase/apyrase"/>
</dbReference>
<feature type="domain" description="Calcineurin-like phosphoesterase" evidence="4">
    <location>
        <begin position="16"/>
        <end position="220"/>
    </location>
</feature>
<dbReference type="PANTHER" id="PTHR11575">
    <property type="entry name" value="5'-NUCLEOTIDASE-RELATED"/>
    <property type="match status" value="1"/>
</dbReference>
<gene>
    <name evidence="6" type="ORF">Poli38472_013127</name>
</gene>
<dbReference type="Pfam" id="PF02872">
    <property type="entry name" value="5_nucleotid_C"/>
    <property type="match status" value="1"/>
</dbReference>
<dbReference type="PRINTS" id="PR01607">
    <property type="entry name" value="APYRASEFAMLY"/>
</dbReference>
<comment type="caution">
    <text evidence="6">The sequence shown here is derived from an EMBL/GenBank/DDBJ whole genome shotgun (WGS) entry which is preliminary data.</text>
</comment>
<keyword evidence="7" id="KW-1185">Reference proteome</keyword>
<dbReference type="GO" id="GO:0000166">
    <property type="term" value="F:nucleotide binding"/>
    <property type="evidence" value="ECO:0007669"/>
    <property type="project" value="UniProtKB-KW"/>
</dbReference>
<evidence type="ECO:0000256" key="2">
    <source>
        <dbReference type="ARBA" id="ARBA00022729"/>
    </source>
</evidence>
<evidence type="ECO:0008006" key="8">
    <source>
        <dbReference type="Google" id="ProtNLM"/>
    </source>
</evidence>
<protein>
    <recommendedName>
        <fullName evidence="8">5'-nucleotidase</fullName>
    </recommendedName>
</protein>
<keyword evidence="3" id="KW-0547">Nucleotide-binding</keyword>
<dbReference type="Gene3D" id="3.90.780.10">
    <property type="entry name" value="5'-Nucleotidase, C-terminal domain"/>
    <property type="match status" value="1"/>
</dbReference>
<comment type="similarity">
    <text evidence="1 3">Belongs to the 5'-nucleotidase family.</text>
</comment>
<dbReference type="Proteomes" id="UP000794436">
    <property type="component" value="Unassembled WGS sequence"/>
</dbReference>
<dbReference type="Gene3D" id="3.60.21.10">
    <property type="match status" value="1"/>
</dbReference>
<proteinExistence type="inferred from homology"/>
<keyword evidence="3" id="KW-0378">Hydrolase</keyword>
<evidence type="ECO:0000256" key="3">
    <source>
        <dbReference type="RuleBase" id="RU362119"/>
    </source>
</evidence>
<dbReference type="EMBL" id="SPLM01000148">
    <property type="protein sequence ID" value="TMW55236.1"/>
    <property type="molecule type" value="Genomic_DNA"/>
</dbReference>
<dbReference type="GO" id="GO:0009166">
    <property type="term" value="P:nucleotide catabolic process"/>
    <property type="evidence" value="ECO:0007669"/>
    <property type="project" value="InterPro"/>
</dbReference>
<dbReference type="OrthoDB" id="10252235at2759"/>
<accession>A0A8K1C2G2</accession>
<feature type="domain" description="5'-Nucleotidase C-terminal" evidence="5">
    <location>
        <begin position="305"/>
        <end position="444"/>
    </location>
</feature>
<evidence type="ECO:0000313" key="6">
    <source>
        <dbReference type="EMBL" id="TMW55236.1"/>
    </source>
</evidence>
<dbReference type="InterPro" id="IPR004843">
    <property type="entry name" value="Calcineurin-like_PHP"/>
</dbReference>
<evidence type="ECO:0000259" key="5">
    <source>
        <dbReference type="Pfam" id="PF02872"/>
    </source>
</evidence>
<dbReference type="InterPro" id="IPR008334">
    <property type="entry name" value="5'-Nucleotdase_C"/>
</dbReference>
<dbReference type="SUPFAM" id="SSF55816">
    <property type="entry name" value="5'-nucleotidase (syn. UDP-sugar hydrolase), C-terminal domain"/>
    <property type="match status" value="1"/>
</dbReference>
<dbReference type="InterPro" id="IPR029052">
    <property type="entry name" value="Metallo-depent_PP-like"/>
</dbReference>
<dbReference type="GO" id="GO:0016787">
    <property type="term" value="F:hydrolase activity"/>
    <property type="evidence" value="ECO:0007669"/>
    <property type="project" value="UniProtKB-KW"/>
</dbReference>
<organism evidence="6 7">
    <name type="scientific">Pythium oligandrum</name>
    <name type="common">Mycoparasitic fungus</name>
    <dbReference type="NCBI Taxonomy" id="41045"/>
    <lineage>
        <taxon>Eukaryota</taxon>
        <taxon>Sar</taxon>
        <taxon>Stramenopiles</taxon>
        <taxon>Oomycota</taxon>
        <taxon>Peronosporomycetes</taxon>
        <taxon>Pythiales</taxon>
        <taxon>Pythiaceae</taxon>
        <taxon>Pythium</taxon>
    </lineage>
</organism>
<dbReference type="InterPro" id="IPR036907">
    <property type="entry name" value="5'-Nucleotdase_C_sf"/>
</dbReference>
<evidence type="ECO:0000256" key="1">
    <source>
        <dbReference type="ARBA" id="ARBA00006654"/>
    </source>
</evidence>
<evidence type="ECO:0000313" key="7">
    <source>
        <dbReference type="Proteomes" id="UP000794436"/>
    </source>
</evidence>
<dbReference type="SUPFAM" id="SSF56300">
    <property type="entry name" value="Metallo-dependent phosphatases"/>
    <property type="match status" value="1"/>
</dbReference>